<organism evidence="2 3">
    <name type="scientific">Yinghuangia aomiensis</name>
    <dbReference type="NCBI Taxonomy" id="676205"/>
    <lineage>
        <taxon>Bacteria</taxon>
        <taxon>Bacillati</taxon>
        <taxon>Actinomycetota</taxon>
        <taxon>Actinomycetes</taxon>
        <taxon>Kitasatosporales</taxon>
        <taxon>Streptomycetaceae</taxon>
        <taxon>Yinghuangia</taxon>
    </lineage>
</organism>
<evidence type="ECO:0000313" key="3">
    <source>
        <dbReference type="Proteomes" id="UP001500466"/>
    </source>
</evidence>
<sequence>MPVVAAFAALAGSAAPGQASPGQPGSPAVDSGARSWPCGFSHHRGVPQYGDWYFNCTKEKTVRITIKWVDGHVSWMCVEPDTAERLGDLDTVQDAWISALC</sequence>
<keyword evidence="3" id="KW-1185">Reference proteome</keyword>
<name>A0ABP9GYN6_9ACTN</name>
<evidence type="ECO:0000256" key="1">
    <source>
        <dbReference type="SAM" id="MobiDB-lite"/>
    </source>
</evidence>
<proteinExistence type="predicted"/>
<protein>
    <recommendedName>
        <fullName evidence="4">Secreted protein</fullName>
    </recommendedName>
</protein>
<gene>
    <name evidence="2" type="ORF">GCM10023205_18700</name>
</gene>
<comment type="caution">
    <text evidence="2">The sequence shown here is derived from an EMBL/GenBank/DDBJ whole genome shotgun (WGS) entry which is preliminary data.</text>
</comment>
<dbReference type="EMBL" id="BAABHS010000005">
    <property type="protein sequence ID" value="GAA4956694.1"/>
    <property type="molecule type" value="Genomic_DNA"/>
</dbReference>
<dbReference type="InterPro" id="IPR045935">
    <property type="entry name" value="DUF6355"/>
</dbReference>
<reference evidence="3" key="1">
    <citation type="journal article" date="2019" name="Int. J. Syst. Evol. Microbiol.">
        <title>The Global Catalogue of Microorganisms (GCM) 10K type strain sequencing project: providing services to taxonomists for standard genome sequencing and annotation.</title>
        <authorList>
            <consortium name="The Broad Institute Genomics Platform"/>
            <consortium name="The Broad Institute Genome Sequencing Center for Infectious Disease"/>
            <person name="Wu L."/>
            <person name="Ma J."/>
        </authorList>
    </citation>
    <scope>NUCLEOTIDE SEQUENCE [LARGE SCALE GENOMIC DNA]</scope>
    <source>
        <strain evidence="3">JCM 17986</strain>
    </source>
</reference>
<evidence type="ECO:0008006" key="4">
    <source>
        <dbReference type="Google" id="ProtNLM"/>
    </source>
</evidence>
<feature type="region of interest" description="Disordered" evidence="1">
    <location>
        <begin position="14"/>
        <end position="33"/>
    </location>
</feature>
<dbReference type="Pfam" id="PF19882">
    <property type="entry name" value="DUF6355"/>
    <property type="match status" value="1"/>
</dbReference>
<evidence type="ECO:0000313" key="2">
    <source>
        <dbReference type="EMBL" id="GAA4956694.1"/>
    </source>
</evidence>
<accession>A0ABP9GYN6</accession>
<feature type="compositionally biased region" description="Low complexity" evidence="1">
    <location>
        <begin position="14"/>
        <end position="28"/>
    </location>
</feature>
<dbReference type="Proteomes" id="UP001500466">
    <property type="component" value="Unassembled WGS sequence"/>
</dbReference>